<evidence type="ECO:0000256" key="1">
    <source>
        <dbReference type="ARBA" id="ARBA00005047"/>
    </source>
</evidence>
<dbReference type="Proteomes" id="UP000186112">
    <property type="component" value="Unassembled WGS sequence"/>
</dbReference>
<evidence type="ECO:0000256" key="5">
    <source>
        <dbReference type="ARBA" id="ARBA00023239"/>
    </source>
</evidence>
<comment type="pathway">
    <text evidence="1 6 7">Amino-acid biosynthesis; L-histidine biosynthesis; L-histidine from 5-phospho-alpha-D-ribose 1-diphosphate: step 6/9.</text>
</comment>
<accession>A0A1U7M7L2</accession>
<comment type="similarity">
    <text evidence="6 7">Belongs to the imidazoleglycerol-phosphate dehydratase family.</text>
</comment>
<evidence type="ECO:0000256" key="7">
    <source>
        <dbReference type="RuleBase" id="RU000599"/>
    </source>
</evidence>
<dbReference type="EMBL" id="LTDM01000011">
    <property type="protein sequence ID" value="OLS03188.1"/>
    <property type="molecule type" value="Genomic_DNA"/>
</dbReference>
<dbReference type="PANTHER" id="PTHR23133:SF2">
    <property type="entry name" value="IMIDAZOLEGLYCEROL-PHOSPHATE DEHYDRATASE"/>
    <property type="match status" value="1"/>
</dbReference>
<evidence type="ECO:0000313" key="8">
    <source>
        <dbReference type="EMBL" id="OLS03188.1"/>
    </source>
</evidence>
<evidence type="ECO:0000256" key="4">
    <source>
        <dbReference type="ARBA" id="ARBA00023102"/>
    </source>
</evidence>
<sequence length="192" mass="21106">MREAKVSRNTLETKIELALNLDGSGEIKIDSGIGFFDHMLKAMGFYAGFDLEIVCDGDLYVDTHHTVEDIGLSLGAAFKDALGDKKGIQRFASPITPMDESLVLVAIDISNRPFLVENLSFRCEKIGDMETQCFKEFFHAFAISAALTLHIDVMRGENDHHKIEAVFKGLGRAIKEAVRVVGSEVVSTKGVL</sequence>
<dbReference type="AlphaFoldDB" id="A0A1U7M7L2"/>
<dbReference type="InterPro" id="IPR020568">
    <property type="entry name" value="Ribosomal_Su5_D2-typ_SF"/>
</dbReference>
<gene>
    <name evidence="6 8" type="primary">hisB</name>
    <name evidence="8" type="ORF">TICRE_08890</name>
</gene>
<dbReference type="GO" id="GO:0005737">
    <property type="term" value="C:cytoplasm"/>
    <property type="evidence" value="ECO:0007669"/>
    <property type="project" value="UniProtKB-SubCell"/>
</dbReference>
<keyword evidence="5 6" id="KW-0456">Lyase</keyword>
<comment type="caution">
    <text evidence="8">The sequence shown here is derived from an EMBL/GenBank/DDBJ whole genome shotgun (WGS) entry which is preliminary data.</text>
</comment>
<keyword evidence="6" id="KW-0963">Cytoplasm</keyword>
<evidence type="ECO:0000256" key="3">
    <source>
        <dbReference type="ARBA" id="ARBA00022605"/>
    </source>
</evidence>
<evidence type="ECO:0000256" key="2">
    <source>
        <dbReference type="ARBA" id="ARBA00016664"/>
    </source>
</evidence>
<dbReference type="CDD" id="cd07914">
    <property type="entry name" value="IGPD"/>
    <property type="match status" value="1"/>
</dbReference>
<dbReference type="HAMAP" id="MF_00076">
    <property type="entry name" value="HisB"/>
    <property type="match status" value="1"/>
</dbReference>
<dbReference type="PROSITE" id="PS00955">
    <property type="entry name" value="IGP_DEHYDRATASE_2"/>
    <property type="match status" value="1"/>
</dbReference>
<dbReference type="InterPro" id="IPR000807">
    <property type="entry name" value="ImidazoleglycerolP_deHydtase"/>
</dbReference>
<dbReference type="InterPro" id="IPR038494">
    <property type="entry name" value="IGPD_sf"/>
</dbReference>
<dbReference type="Pfam" id="PF00475">
    <property type="entry name" value="IGPD"/>
    <property type="match status" value="1"/>
</dbReference>
<proteinExistence type="inferred from homology"/>
<keyword evidence="9" id="KW-1185">Reference proteome</keyword>
<dbReference type="FunFam" id="3.30.230.40:FF:000003">
    <property type="entry name" value="Imidazoleglycerol-phosphate dehydratase HisB"/>
    <property type="match status" value="1"/>
</dbReference>
<keyword evidence="3 6" id="KW-0028">Amino-acid biosynthesis</keyword>
<organism evidence="8 9">
    <name type="scientific">Tissierella creatinophila DSM 6911</name>
    <dbReference type="NCBI Taxonomy" id="1123403"/>
    <lineage>
        <taxon>Bacteria</taxon>
        <taxon>Bacillati</taxon>
        <taxon>Bacillota</taxon>
        <taxon>Tissierellia</taxon>
        <taxon>Tissierellales</taxon>
        <taxon>Tissierellaceae</taxon>
        <taxon>Tissierella</taxon>
    </lineage>
</organism>
<dbReference type="OrthoDB" id="9790411at2"/>
<dbReference type="PANTHER" id="PTHR23133">
    <property type="entry name" value="IMIDAZOLEGLYCEROL-PHOSPHATE DEHYDRATASE HIS7"/>
    <property type="match status" value="1"/>
</dbReference>
<evidence type="ECO:0000256" key="6">
    <source>
        <dbReference type="HAMAP-Rule" id="MF_00076"/>
    </source>
</evidence>
<dbReference type="FunFam" id="3.30.230.40:FF:000001">
    <property type="entry name" value="Imidazoleglycerol-phosphate dehydratase HisB"/>
    <property type="match status" value="1"/>
</dbReference>
<dbReference type="RefSeq" id="WP_075725546.1">
    <property type="nucleotide sequence ID" value="NZ_LTDM01000011.1"/>
</dbReference>
<protein>
    <recommendedName>
        <fullName evidence="2 6">Imidazoleglycerol-phosphate dehydratase</fullName>
        <shortName evidence="6">IGPD</shortName>
        <ecNumber evidence="6 7">4.2.1.19</ecNumber>
    </recommendedName>
</protein>
<keyword evidence="4 6" id="KW-0368">Histidine biosynthesis</keyword>
<evidence type="ECO:0000313" key="9">
    <source>
        <dbReference type="Proteomes" id="UP000186112"/>
    </source>
</evidence>
<dbReference type="EC" id="4.2.1.19" evidence="6 7"/>
<dbReference type="NCBIfam" id="NF002114">
    <property type="entry name" value="PRK00951.2-4"/>
    <property type="match status" value="1"/>
</dbReference>
<reference evidence="8 9" key="1">
    <citation type="submission" date="2016-02" db="EMBL/GenBank/DDBJ databases">
        <title>Genome sequence of Tissierella creatinophila DSM 6911.</title>
        <authorList>
            <person name="Poehlein A."/>
            <person name="Daniel R."/>
        </authorList>
    </citation>
    <scope>NUCLEOTIDE SEQUENCE [LARGE SCALE GENOMIC DNA]</scope>
    <source>
        <strain evidence="8 9">DSM 6911</strain>
    </source>
</reference>
<dbReference type="InterPro" id="IPR020565">
    <property type="entry name" value="ImidazoleglycerP_deHydtase_CS"/>
</dbReference>
<name>A0A1U7M7L2_TISCR</name>
<dbReference type="GO" id="GO:0000105">
    <property type="term" value="P:L-histidine biosynthetic process"/>
    <property type="evidence" value="ECO:0007669"/>
    <property type="project" value="UniProtKB-UniRule"/>
</dbReference>
<comment type="catalytic activity">
    <reaction evidence="6 7">
        <text>D-erythro-1-(imidazol-4-yl)glycerol 3-phosphate = 3-(imidazol-4-yl)-2-oxopropyl phosphate + H2O</text>
        <dbReference type="Rhea" id="RHEA:11040"/>
        <dbReference type="ChEBI" id="CHEBI:15377"/>
        <dbReference type="ChEBI" id="CHEBI:57766"/>
        <dbReference type="ChEBI" id="CHEBI:58278"/>
        <dbReference type="EC" id="4.2.1.19"/>
    </reaction>
</comment>
<dbReference type="Gene3D" id="3.30.230.40">
    <property type="entry name" value="Imidazole glycerol phosphate dehydratase, domain 1"/>
    <property type="match status" value="2"/>
</dbReference>
<dbReference type="NCBIfam" id="NF002111">
    <property type="entry name" value="PRK00951.2-1"/>
    <property type="match status" value="1"/>
</dbReference>
<dbReference type="UniPathway" id="UPA00031">
    <property type="reaction ID" value="UER00011"/>
</dbReference>
<comment type="subcellular location">
    <subcellularLocation>
        <location evidence="6 7">Cytoplasm</location>
    </subcellularLocation>
</comment>
<dbReference type="SUPFAM" id="SSF54211">
    <property type="entry name" value="Ribosomal protein S5 domain 2-like"/>
    <property type="match status" value="2"/>
</dbReference>
<dbReference type="PROSITE" id="PS00954">
    <property type="entry name" value="IGP_DEHYDRATASE_1"/>
    <property type="match status" value="1"/>
</dbReference>
<dbReference type="GO" id="GO:0004424">
    <property type="term" value="F:imidazoleglycerol-phosphate dehydratase activity"/>
    <property type="evidence" value="ECO:0007669"/>
    <property type="project" value="UniProtKB-UniRule"/>
</dbReference>